<keyword evidence="6 13" id="KW-0436">Ligase</keyword>
<feature type="binding site" evidence="14">
    <location>
        <position position="404"/>
    </location>
    <ligand>
        <name>ATP</name>
        <dbReference type="ChEBI" id="CHEBI:30616"/>
    </ligand>
</feature>
<evidence type="ECO:0000259" key="17">
    <source>
        <dbReference type="Pfam" id="PF03199"/>
    </source>
</evidence>
<dbReference type="PANTHER" id="PTHR11130">
    <property type="entry name" value="GLUTATHIONE SYNTHETASE"/>
    <property type="match status" value="1"/>
</dbReference>
<evidence type="ECO:0000256" key="3">
    <source>
        <dbReference type="ARBA" id="ARBA00011738"/>
    </source>
</evidence>
<evidence type="ECO:0000256" key="7">
    <source>
        <dbReference type="ARBA" id="ARBA00022684"/>
    </source>
</evidence>
<dbReference type="GO" id="GO:0004363">
    <property type="term" value="F:glutathione synthase activity"/>
    <property type="evidence" value="ECO:0000318"/>
    <property type="project" value="GO_Central"/>
</dbReference>
<dbReference type="EnsemblMetazoa" id="XM_030976106">
    <property type="protein sequence ID" value="XP_030831966"/>
    <property type="gene ID" value="LOC591446"/>
</dbReference>
<feature type="binding site" evidence="14">
    <location>
        <position position="489"/>
    </location>
    <ligand>
        <name>ATP</name>
        <dbReference type="ChEBI" id="CHEBI:30616"/>
    </ligand>
</feature>
<dbReference type="InterPro" id="IPR014042">
    <property type="entry name" value="Glutathione_synthase_a-hlx"/>
</dbReference>
<evidence type="ECO:0000313" key="18">
    <source>
        <dbReference type="EnsemblMetazoa" id="XP_030831966"/>
    </source>
</evidence>
<protein>
    <recommendedName>
        <fullName evidence="5 13">Glutathione synthetase</fullName>
        <shortName evidence="13">GSH-S</shortName>
        <ecNumber evidence="4 13">6.3.2.3</ecNumber>
    </recommendedName>
</protein>
<evidence type="ECO:0000256" key="4">
    <source>
        <dbReference type="ARBA" id="ARBA00012214"/>
    </source>
</evidence>
<dbReference type="Gene3D" id="1.10.1080.10">
    <property type="entry name" value="Glutathione Synthetase, Chain A, domain 3"/>
    <property type="match status" value="1"/>
</dbReference>
<feature type="binding site" evidence="14">
    <location>
        <position position="171"/>
    </location>
    <ligand>
        <name>ATP</name>
        <dbReference type="ChEBI" id="CHEBI:30616"/>
    </ligand>
</feature>
<feature type="binding site" evidence="14">
    <location>
        <position position="481"/>
    </location>
    <ligand>
        <name>substrate</name>
    </ligand>
</feature>
<accession>A0A7M7N6M7</accession>
<comment type="cofactor">
    <cofactor evidence="13 15">
        <name>Mg(2+)</name>
        <dbReference type="ChEBI" id="CHEBI:18420"/>
    </cofactor>
    <text evidence="13 15">Binds 1 Mg(2+) ion per subunit.</text>
</comment>
<feature type="binding site" evidence="15">
    <location>
        <position position="173"/>
    </location>
    <ligand>
        <name>Mg(2+)</name>
        <dbReference type="ChEBI" id="CHEBI:18420"/>
    </ligand>
</feature>
<keyword evidence="10 13" id="KW-0067">ATP-binding</keyword>
<dbReference type="Gene3D" id="3.30.470.20">
    <property type="entry name" value="ATP-grasp fold, B domain"/>
    <property type="match status" value="1"/>
</dbReference>
<evidence type="ECO:0000256" key="1">
    <source>
        <dbReference type="ARBA" id="ARBA00004965"/>
    </source>
</evidence>
<dbReference type="RefSeq" id="XP_030831966.1">
    <property type="nucleotide sequence ID" value="XM_030976106.1"/>
</dbReference>
<dbReference type="Pfam" id="PF03199">
    <property type="entry name" value="GSH_synthase"/>
    <property type="match status" value="1"/>
</dbReference>
<keyword evidence="19" id="KW-1185">Reference proteome</keyword>
<dbReference type="AlphaFoldDB" id="A0A7M7N6M7"/>
<keyword evidence="7 13" id="KW-0317">Glutathione biosynthesis</keyword>
<dbReference type="GeneID" id="591446"/>
<name>A0A7M7N6M7_STRPU</name>
<proteinExistence type="inferred from homology"/>
<dbReference type="InterPro" id="IPR004887">
    <property type="entry name" value="GSH_synth_subst-bd"/>
</dbReference>
<keyword evidence="16" id="KW-0812">Transmembrane</keyword>
<dbReference type="OMA" id="DWQINHG"/>
<evidence type="ECO:0000256" key="2">
    <source>
        <dbReference type="ARBA" id="ARBA00010385"/>
    </source>
</evidence>
<dbReference type="OrthoDB" id="2020073at2759"/>
<evidence type="ECO:0000256" key="15">
    <source>
        <dbReference type="PIRSR" id="PIRSR001558-2"/>
    </source>
</evidence>
<dbReference type="FunFam" id="3.40.50.1760:FF:000001">
    <property type="entry name" value="Glutathione synthetase"/>
    <property type="match status" value="1"/>
</dbReference>
<keyword evidence="16" id="KW-1133">Transmembrane helix</keyword>
<evidence type="ECO:0000256" key="9">
    <source>
        <dbReference type="ARBA" id="ARBA00022741"/>
    </source>
</evidence>
<sequence>MSAPSLDPILPLPLDQALLKDVQDQARDFAYSHGVVMRMPHRPERSEVICHAPYTLIPSPFPRVFFEKAKRLQQAINLLLYRVSQNRDFLTQTLSRTIEGDDFTGKLFKIYQQVHDEKIPKVSLFCFILIIFCYCCCFVYLQDIELGLLRTDYMLDTARGESGNLALSMVEMNTMAASFAALATNVTPLHRYVLGLCRKEFEPSCIPDNQANKGLAQAIVKAFHLYGQPSAAVFFIVTSKEPNIFDQRFLEYAITDCDHKIKVMRKTLGDIGHRGELTKDRRLFIDGTEVAVLYYRSCYTPHQFPTEFEWKGKLMGEQSRAVVSPSISWHLVGTKKIQQELAKPGVLEQFVEDQEVTDFIRSSFAGQYSLDLTPEGDEAARRGIENPRRYVMKPQREGGGNNIYDDEVRTMLEKLAGNQEREGFILMDRILPPIHQNYLQPCGVFDDLKLSKVMSELGIYGTIISHNGEVVLNESEGHLLRTKHTDENEGGVAAGASCVDSPFLT</sequence>
<dbReference type="PANTHER" id="PTHR11130:SF0">
    <property type="entry name" value="GLUTATHIONE SYNTHETASE"/>
    <property type="match status" value="1"/>
</dbReference>
<feature type="transmembrane region" description="Helical" evidence="16">
    <location>
        <begin position="122"/>
        <end position="141"/>
    </location>
</feature>
<comment type="similarity">
    <text evidence="2 13">Belongs to the eukaryotic GSH synthase family.</text>
</comment>
<dbReference type="Gene3D" id="3.30.1490.80">
    <property type="match status" value="1"/>
</dbReference>
<feature type="binding site" evidence="15">
    <location>
        <position position="171"/>
    </location>
    <ligand>
        <name>Mg(2+)</name>
        <dbReference type="ChEBI" id="CHEBI:18420"/>
    </ligand>
</feature>
<feature type="domain" description="Glutathione synthase substrate-binding" evidence="17">
    <location>
        <begin position="232"/>
        <end position="332"/>
    </location>
</feature>
<keyword evidence="16" id="KW-0472">Membrane</keyword>
<feature type="binding site" evidence="14">
    <location>
        <position position="456"/>
    </location>
    <ligand>
        <name>ATP</name>
        <dbReference type="ChEBI" id="CHEBI:30616"/>
    </ligand>
</feature>
<dbReference type="InterPro" id="IPR016185">
    <property type="entry name" value="PreATP-grasp_dom_sf"/>
</dbReference>
<feature type="binding site" evidence="14">
    <location>
        <position position="335"/>
    </location>
    <ligand>
        <name>ATP</name>
        <dbReference type="ChEBI" id="CHEBI:30616"/>
    </ligand>
</feature>
<dbReference type="GO" id="GO:0005829">
    <property type="term" value="C:cytosol"/>
    <property type="evidence" value="ECO:0000318"/>
    <property type="project" value="GO_Central"/>
</dbReference>
<feature type="binding site" evidence="14">
    <location>
        <begin position="393"/>
        <end position="402"/>
    </location>
    <ligand>
        <name>ATP</name>
        <dbReference type="ChEBI" id="CHEBI:30616"/>
    </ligand>
</feature>
<dbReference type="GO" id="GO:0005524">
    <property type="term" value="F:ATP binding"/>
    <property type="evidence" value="ECO:0007669"/>
    <property type="project" value="UniProtKB-UniRule"/>
</dbReference>
<dbReference type="InterPro" id="IPR037013">
    <property type="entry name" value="GSH-S_sub-bd_sf"/>
</dbReference>
<dbReference type="EC" id="6.3.2.3" evidence="4 13"/>
<dbReference type="InterPro" id="IPR005615">
    <property type="entry name" value="Glutathione_synthase"/>
</dbReference>
<feature type="binding site" evidence="14">
    <location>
        <begin position="427"/>
        <end position="430"/>
    </location>
    <ligand>
        <name>ATP</name>
        <dbReference type="ChEBI" id="CHEBI:30616"/>
    </ligand>
</feature>
<feature type="binding site" evidence="15">
    <location>
        <position position="397"/>
    </location>
    <ligand>
        <name>Mg(2+)</name>
        <dbReference type="ChEBI" id="CHEBI:18420"/>
    </ligand>
</feature>
<feature type="binding site" evidence="14">
    <location>
        <position position="483"/>
    </location>
    <ligand>
        <name>ATP</name>
        <dbReference type="ChEBI" id="CHEBI:30616"/>
    </ligand>
</feature>
<keyword evidence="8 13" id="KW-0479">Metal-binding</keyword>
<evidence type="ECO:0000313" key="19">
    <source>
        <dbReference type="Proteomes" id="UP000007110"/>
    </source>
</evidence>
<evidence type="ECO:0000256" key="8">
    <source>
        <dbReference type="ARBA" id="ARBA00022723"/>
    </source>
</evidence>
<evidence type="ECO:0000256" key="16">
    <source>
        <dbReference type="SAM" id="Phobius"/>
    </source>
</evidence>
<evidence type="ECO:0000256" key="13">
    <source>
        <dbReference type="PIRNR" id="PIRNR001558"/>
    </source>
</evidence>
<keyword evidence="9 13" id="KW-0547">Nucleotide-binding</keyword>
<dbReference type="SUPFAM" id="SSF56059">
    <property type="entry name" value="Glutathione synthetase ATP-binding domain-like"/>
    <property type="match status" value="1"/>
</dbReference>
<dbReference type="KEGG" id="spu:591446"/>
<dbReference type="NCBIfam" id="TIGR01986">
    <property type="entry name" value="glut_syn_euk"/>
    <property type="match status" value="1"/>
</dbReference>
<dbReference type="SUPFAM" id="SSF52440">
    <property type="entry name" value="PreATP-grasp domain"/>
    <property type="match status" value="1"/>
</dbReference>
<dbReference type="InterPro" id="IPR014709">
    <property type="entry name" value="Glutathione_synthase_C_euk"/>
</dbReference>
<dbReference type="Gene3D" id="3.30.1490.50">
    <property type="match status" value="1"/>
</dbReference>
<feature type="binding site" evidence="14">
    <location>
        <position position="247"/>
    </location>
    <ligand>
        <name>substrate</name>
    </ligand>
</feature>
<feature type="binding site" evidence="14">
    <location>
        <position position="150"/>
    </location>
    <ligand>
        <name>substrate</name>
    </ligand>
</feature>
<evidence type="ECO:0000256" key="10">
    <source>
        <dbReference type="ARBA" id="ARBA00022840"/>
    </source>
</evidence>
<evidence type="ECO:0000256" key="11">
    <source>
        <dbReference type="ARBA" id="ARBA00022842"/>
    </source>
</evidence>
<dbReference type="Pfam" id="PF03917">
    <property type="entry name" value="GSH_synth_ATP"/>
    <property type="match status" value="1"/>
</dbReference>
<evidence type="ECO:0000256" key="5">
    <source>
        <dbReference type="ARBA" id="ARBA00020821"/>
    </source>
</evidence>
<dbReference type="FunFam" id="3.30.1490.50:FF:000002">
    <property type="entry name" value="Glutathione synthetase"/>
    <property type="match status" value="1"/>
</dbReference>
<dbReference type="GO" id="GO:0000287">
    <property type="term" value="F:magnesium ion binding"/>
    <property type="evidence" value="ECO:0007669"/>
    <property type="project" value="UniProtKB-UniRule"/>
</dbReference>
<dbReference type="Gene3D" id="3.40.50.1760">
    <property type="entry name" value="Glutathione synthase, substrate-binding domain superfamily, eukaryotic"/>
    <property type="match status" value="1"/>
</dbReference>
<comment type="subunit">
    <text evidence="3">Homodimer.</text>
</comment>
<dbReference type="PIRSF" id="PIRSF001558">
    <property type="entry name" value="GSHase"/>
    <property type="match status" value="1"/>
</dbReference>
<evidence type="ECO:0000256" key="6">
    <source>
        <dbReference type="ARBA" id="ARBA00022598"/>
    </source>
</evidence>
<dbReference type="GO" id="GO:0043295">
    <property type="term" value="F:glutathione binding"/>
    <property type="evidence" value="ECO:0000318"/>
    <property type="project" value="GO_Central"/>
</dbReference>
<evidence type="ECO:0000256" key="14">
    <source>
        <dbReference type="PIRSR" id="PIRSR001558-1"/>
    </source>
</evidence>
<dbReference type="InParanoid" id="A0A7M7N6M7"/>
<reference evidence="19" key="1">
    <citation type="submission" date="2015-02" db="EMBL/GenBank/DDBJ databases">
        <title>Genome sequencing for Strongylocentrotus purpuratus.</title>
        <authorList>
            <person name="Murali S."/>
            <person name="Liu Y."/>
            <person name="Vee V."/>
            <person name="English A."/>
            <person name="Wang M."/>
            <person name="Skinner E."/>
            <person name="Han Y."/>
            <person name="Muzny D.M."/>
            <person name="Worley K.C."/>
            <person name="Gibbs R.A."/>
        </authorList>
    </citation>
    <scope>NUCLEOTIDE SEQUENCE</scope>
</reference>
<reference evidence="18" key="2">
    <citation type="submission" date="2021-01" db="UniProtKB">
        <authorList>
            <consortium name="EnsemblMetazoa"/>
        </authorList>
    </citation>
    <scope>IDENTIFICATION</scope>
</reference>
<dbReference type="UniPathway" id="UPA00142">
    <property type="reaction ID" value="UER00210"/>
</dbReference>
<organism evidence="18 19">
    <name type="scientific">Strongylocentrotus purpuratus</name>
    <name type="common">Purple sea urchin</name>
    <dbReference type="NCBI Taxonomy" id="7668"/>
    <lineage>
        <taxon>Eukaryota</taxon>
        <taxon>Metazoa</taxon>
        <taxon>Echinodermata</taxon>
        <taxon>Eleutherozoa</taxon>
        <taxon>Echinozoa</taxon>
        <taxon>Echinoidea</taxon>
        <taxon>Euechinoidea</taxon>
        <taxon>Echinacea</taxon>
        <taxon>Camarodonta</taxon>
        <taxon>Echinidea</taxon>
        <taxon>Strongylocentrotidae</taxon>
        <taxon>Strongylocentrotus</taxon>
    </lineage>
</organism>
<dbReference type="Proteomes" id="UP000007110">
    <property type="component" value="Unassembled WGS sequence"/>
</dbReference>
<dbReference type="InterPro" id="IPR014049">
    <property type="entry name" value="Glutathione_synthase_N_euk"/>
</dbReference>
<evidence type="ECO:0000256" key="12">
    <source>
        <dbReference type="ARBA" id="ARBA00048871"/>
    </source>
</evidence>
<comment type="catalytic activity">
    <reaction evidence="12">
        <text>gamma-L-glutamyl-L-cysteine + glycine + ATP = glutathione + ADP + phosphate + H(+)</text>
        <dbReference type="Rhea" id="RHEA:13557"/>
        <dbReference type="ChEBI" id="CHEBI:15378"/>
        <dbReference type="ChEBI" id="CHEBI:30616"/>
        <dbReference type="ChEBI" id="CHEBI:43474"/>
        <dbReference type="ChEBI" id="CHEBI:57305"/>
        <dbReference type="ChEBI" id="CHEBI:57925"/>
        <dbReference type="ChEBI" id="CHEBI:58173"/>
        <dbReference type="ChEBI" id="CHEBI:456216"/>
        <dbReference type="EC" id="6.3.2.3"/>
    </reaction>
    <physiologicalReaction direction="left-to-right" evidence="12">
        <dbReference type="Rhea" id="RHEA:13558"/>
    </physiologicalReaction>
</comment>
<keyword evidence="11 13" id="KW-0460">Magnesium</keyword>
<comment type="pathway">
    <text evidence="1 13">Sulfur metabolism; glutathione biosynthesis; glutathione from L-cysteine and L-glutamate: step 2/2.</text>
</comment>